<evidence type="ECO:0000313" key="1">
    <source>
        <dbReference type="EMBL" id="EPB87866.1"/>
    </source>
</evidence>
<dbReference type="EMBL" id="KE123961">
    <property type="protein sequence ID" value="EPB87866.1"/>
    <property type="molecule type" value="Genomic_DNA"/>
</dbReference>
<dbReference type="VEuPathDB" id="FungiDB:HMPREF1544_05395"/>
<dbReference type="OrthoDB" id="2281023at2759"/>
<dbReference type="AlphaFoldDB" id="S2JC81"/>
<gene>
    <name evidence="1" type="ORF">HMPREF1544_05395</name>
</gene>
<evidence type="ECO:0000313" key="2">
    <source>
        <dbReference type="Proteomes" id="UP000014254"/>
    </source>
</evidence>
<keyword evidence="2" id="KW-1185">Reference proteome</keyword>
<reference evidence="2" key="1">
    <citation type="submission" date="2013-05" db="EMBL/GenBank/DDBJ databases">
        <title>The Genome sequence of Mucor circinelloides f. circinelloides 1006PhL.</title>
        <authorList>
            <consortium name="The Broad Institute Genomics Platform"/>
            <person name="Cuomo C."/>
            <person name="Earl A."/>
            <person name="Findley K."/>
            <person name="Lee S.C."/>
            <person name="Walker B."/>
            <person name="Young S."/>
            <person name="Zeng Q."/>
            <person name="Gargeya S."/>
            <person name="Fitzgerald M."/>
            <person name="Haas B."/>
            <person name="Abouelleil A."/>
            <person name="Allen A.W."/>
            <person name="Alvarado L."/>
            <person name="Arachchi H.M."/>
            <person name="Berlin A.M."/>
            <person name="Chapman S.B."/>
            <person name="Gainer-Dewar J."/>
            <person name="Goldberg J."/>
            <person name="Griggs A."/>
            <person name="Gujja S."/>
            <person name="Hansen M."/>
            <person name="Howarth C."/>
            <person name="Imamovic A."/>
            <person name="Ireland A."/>
            <person name="Larimer J."/>
            <person name="McCowan C."/>
            <person name="Murphy C."/>
            <person name="Pearson M."/>
            <person name="Poon T.W."/>
            <person name="Priest M."/>
            <person name="Roberts A."/>
            <person name="Saif S."/>
            <person name="Shea T."/>
            <person name="Sisk P."/>
            <person name="Sykes S."/>
            <person name="Wortman J."/>
            <person name="Nusbaum C."/>
            <person name="Birren B."/>
        </authorList>
    </citation>
    <scope>NUCLEOTIDE SEQUENCE [LARGE SCALE GENOMIC DNA]</scope>
    <source>
        <strain evidence="2">1006PhL</strain>
    </source>
</reference>
<accession>S2JC81</accession>
<proteinExistence type="predicted"/>
<protein>
    <submittedName>
        <fullName evidence="1">Uncharacterized protein</fullName>
    </submittedName>
</protein>
<organism evidence="1 2">
    <name type="scientific">Mucor circinelloides f. circinelloides (strain 1006PhL)</name>
    <name type="common">Mucormycosis agent</name>
    <name type="synonym">Calyptromyces circinelloides</name>
    <dbReference type="NCBI Taxonomy" id="1220926"/>
    <lineage>
        <taxon>Eukaryota</taxon>
        <taxon>Fungi</taxon>
        <taxon>Fungi incertae sedis</taxon>
        <taxon>Mucoromycota</taxon>
        <taxon>Mucoromycotina</taxon>
        <taxon>Mucoromycetes</taxon>
        <taxon>Mucorales</taxon>
        <taxon>Mucorineae</taxon>
        <taxon>Mucoraceae</taxon>
        <taxon>Mucor</taxon>
    </lineage>
</organism>
<dbReference type="Proteomes" id="UP000014254">
    <property type="component" value="Unassembled WGS sequence"/>
</dbReference>
<name>S2JC81_MUCC1</name>
<dbReference type="InParanoid" id="S2JC81"/>
<dbReference type="STRING" id="1220926.S2JC81"/>
<sequence length="114" mass="12320">MASRFPGGYAFPSEPWAADCIILSKESLGEGNIDTPLNSLIALGLFLTSRALSIVNAPFADDPTMQYLYTLALSHEEDQHNNILLPLLELLNKIHALFISIIIVANAGGPKTGR</sequence>